<proteinExistence type="predicted"/>
<dbReference type="Proteomes" id="UP000466442">
    <property type="component" value="Unassembled WGS sequence"/>
</dbReference>
<accession>A0A8S9WXZ1</accession>
<dbReference type="EMBL" id="WIXP02000013">
    <property type="protein sequence ID" value="KAF6201104.1"/>
    <property type="molecule type" value="Genomic_DNA"/>
</dbReference>
<dbReference type="AlphaFoldDB" id="A0A8S9WXZ1"/>
<keyword evidence="2" id="KW-1185">Reference proteome</keyword>
<evidence type="ECO:0000313" key="2">
    <source>
        <dbReference type="Proteomes" id="UP000466442"/>
    </source>
</evidence>
<sequence length="83" mass="9463">MNHGWLWWKACAQFGNPVVSIQIRQVSVHNLATLLSLSRSGRSWRTVWQQSSFLPIQAGLNAQFGNKARSFQFRQVVGQNSTF</sequence>
<evidence type="ECO:0000313" key="1">
    <source>
        <dbReference type="EMBL" id="KAF6201104.1"/>
    </source>
</evidence>
<gene>
    <name evidence="1" type="ORF">GE061_005551</name>
</gene>
<comment type="caution">
    <text evidence="1">The sequence shown here is derived from an EMBL/GenBank/DDBJ whole genome shotgun (WGS) entry which is preliminary data.</text>
</comment>
<name>A0A8S9WXZ1_APOLU</name>
<protein>
    <submittedName>
        <fullName evidence="1">Uncharacterized protein</fullName>
    </submittedName>
</protein>
<organism evidence="1 2">
    <name type="scientific">Apolygus lucorum</name>
    <name type="common">Small green plant bug</name>
    <name type="synonym">Lygocoris lucorum</name>
    <dbReference type="NCBI Taxonomy" id="248454"/>
    <lineage>
        <taxon>Eukaryota</taxon>
        <taxon>Metazoa</taxon>
        <taxon>Ecdysozoa</taxon>
        <taxon>Arthropoda</taxon>
        <taxon>Hexapoda</taxon>
        <taxon>Insecta</taxon>
        <taxon>Pterygota</taxon>
        <taxon>Neoptera</taxon>
        <taxon>Paraneoptera</taxon>
        <taxon>Hemiptera</taxon>
        <taxon>Heteroptera</taxon>
        <taxon>Panheteroptera</taxon>
        <taxon>Cimicomorpha</taxon>
        <taxon>Miridae</taxon>
        <taxon>Mirini</taxon>
        <taxon>Apolygus</taxon>
    </lineage>
</organism>
<reference evidence="1" key="1">
    <citation type="journal article" date="2021" name="Mol. Ecol. Resour.">
        <title>Apolygus lucorum genome provides insights into omnivorousness and mesophyll feeding.</title>
        <authorList>
            <person name="Liu Y."/>
            <person name="Liu H."/>
            <person name="Wang H."/>
            <person name="Huang T."/>
            <person name="Liu B."/>
            <person name="Yang B."/>
            <person name="Yin L."/>
            <person name="Li B."/>
            <person name="Zhang Y."/>
            <person name="Zhang S."/>
            <person name="Jiang F."/>
            <person name="Zhang X."/>
            <person name="Ren Y."/>
            <person name="Wang B."/>
            <person name="Wang S."/>
            <person name="Lu Y."/>
            <person name="Wu K."/>
            <person name="Fan W."/>
            <person name="Wang G."/>
        </authorList>
    </citation>
    <scope>NUCLEOTIDE SEQUENCE</scope>
    <source>
        <strain evidence="1">12Hb</strain>
    </source>
</reference>